<keyword evidence="2" id="KW-0058">Aromatic hydrocarbons catabolism</keyword>
<keyword evidence="7" id="KW-1185">Reference proteome</keyword>
<evidence type="ECO:0000256" key="4">
    <source>
        <dbReference type="PIRSR" id="PIRSR001112-1"/>
    </source>
</evidence>
<feature type="domain" description="Epoxide hydrolase N-terminal" evidence="5">
    <location>
        <begin position="6"/>
        <end position="111"/>
    </location>
</feature>
<dbReference type="PANTHER" id="PTHR21661:SF35">
    <property type="entry name" value="EPOXIDE HYDROLASE"/>
    <property type="match status" value="1"/>
</dbReference>
<dbReference type="AlphaFoldDB" id="A0A1H1NK88"/>
<dbReference type="Proteomes" id="UP000199103">
    <property type="component" value="Chromosome I"/>
</dbReference>
<protein>
    <submittedName>
        <fullName evidence="6">Pimeloyl-ACP methyl ester carboxylesterase</fullName>
    </submittedName>
</protein>
<evidence type="ECO:0000256" key="1">
    <source>
        <dbReference type="ARBA" id="ARBA00010088"/>
    </source>
</evidence>
<proteinExistence type="inferred from homology"/>
<dbReference type="Pfam" id="PF06441">
    <property type="entry name" value="EHN"/>
    <property type="match status" value="1"/>
</dbReference>
<evidence type="ECO:0000259" key="5">
    <source>
        <dbReference type="Pfam" id="PF06441"/>
    </source>
</evidence>
<dbReference type="GO" id="GO:0004301">
    <property type="term" value="F:epoxide hydrolase activity"/>
    <property type="evidence" value="ECO:0007669"/>
    <property type="project" value="TreeGrafter"/>
</dbReference>
<reference evidence="6 7" key="1">
    <citation type="submission" date="2016-10" db="EMBL/GenBank/DDBJ databases">
        <authorList>
            <person name="de Groot N.N."/>
        </authorList>
    </citation>
    <scope>NUCLEOTIDE SEQUENCE [LARGE SCALE GENOMIC DNA]</scope>
    <source>
        <strain evidence="6 7">DSM 21800</strain>
    </source>
</reference>
<dbReference type="PANTHER" id="PTHR21661">
    <property type="entry name" value="EPOXIDE HYDROLASE 1-RELATED"/>
    <property type="match status" value="1"/>
</dbReference>
<evidence type="ECO:0000256" key="2">
    <source>
        <dbReference type="ARBA" id="ARBA00022797"/>
    </source>
</evidence>
<gene>
    <name evidence="6" type="ORF">SAMN04489812_0547</name>
</gene>
<dbReference type="SUPFAM" id="SSF53474">
    <property type="entry name" value="alpha/beta-Hydrolases"/>
    <property type="match status" value="1"/>
</dbReference>
<name>A0A1H1NK88_9ACTN</name>
<feature type="active site" description="Nucleophile" evidence="4">
    <location>
        <position position="180"/>
    </location>
</feature>
<dbReference type="PRINTS" id="PR00412">
    <property type="entry name" value="EPOXHYDRLASE"/>
</dbReference>
<dbReference type="STRING" id="630515.SAMN04489812_0547"/>
<accession>A0A1H1NK88</accession>
<dbReference type="PIRSF" id="PIRSF001112">
    <property type="entry name" value="Epoxide_hydrolase"/>
    <property type="match status" value="1"/>
</dbReference>
<dbReference type="InterPro" id="IPR029058">
    <property type="entry name" value="AB_hydrolase_fold"/>
</dbReference>
<feature type="active site" description="Proton acceptor" evidence="4">
    <location>
        <position position="360"/>
    </location>
</feature>
<sequence>MIVIMIESFTVEVADDALLDLRRRIADTRWPEPATAPGWIQGVPLPRMRALAERWSTGYDWRRLEAELIGRPQYRTEIDGLGIHYLHVRSRHRDATPLILTHGWPGSFLEFLDVVGPLTDPTAHGGAATDAFHLVCPSLPGYGFSDRPTAAGWDVHRIADAWAELMGRLGYRRFGAAGSDWGTSISTMLAARSPDRLIGIHLIPPLVGPDTSIRSTAEEQRALDDLAERSRTGSAYGELHGTKPQTIGYALLDSPIALAAWIAEKYHDWVDPAGPGVTDDRLLDTITLYWLTGTGASSARLYWESIAEVSGWFTAGTTDTIAVPTGASVFPAELPRPSWRWAERRFTDLRYWGTPAVGGHFAALEVPDLYAAELRASFAKIRGD</sequence>
<dbReference type="InterPro" id="IPR000639">
    <property type="entry name" value="Epox_hydrolase-like"/>
</dbReference>
<keyword evidence="3" id="KW-0378">Hydrolase</keyword>
<comment type="similarity">
    <text evidence="1">Belongs to the peptidase S33 family.</text>
</comment>
<evidence type="ECO:0000313" key="6">
    <source>
        <dbReference type="EMBL" id="SDR99402.1"/>
    </source>
</evidence>
<feature type="active site" description="Proton donor" evidence="4">
    <location>
        <position position="302"/>
    </location>
</feature>
<evidence type="ECO:0000256" key="3">
    <source>
        <dbReference type="ARBA" id="ARBA00022801"/>
    </source>
</evidence>
<organism evidence="6 7">
    <name type="scientific">Microlunatus soli</name>
    <dbReference type="NCBI Taxonomy" id="630515"/>
    <lineage>
        <taxon>Bacteria</taxon>
        <taxon>Bacillati</taxon>
        <taxon>Actinomycetota</taxon>
        <taxon>Actinomycetes</taxon>
        <taxon>Propionibacteriales</taxon>
        <taxon>Propionibacteriaceae</taxon>
        <taxon>Microlunatus</taxon>
    </lineage>
</organism>
<dbReference type="InterPro" id="IPR010497">
    <property type="entry name" value="Epoxide_hydro_N"/>
</dbReference>
<dbReference type="EMBL" id="LT629772">
    <property type="protein sequence ID" value="SDR99402.1"/>
    <property type="molecule type" value="Genomic_DNA"/>
</dbReference>
<dbReference type="InterPro" id="IPR016292">
    <property type="entry name" value="Epoxide_hydrolase"/>
</dbReference>
<dbReference type="GO" id="GO:0097176">
    <property type="term" value="P:epoxide metabolic process"/>
    <property type="evidence" value="ECO:0007669"/>
    <property type="project" value="TreeGrafter"/>
</dbReference>
<evidence type="ECO:0000313" key="7">
    <source>
        <dbReference type="Proteomes" id="UP000199103"/>
    </source>
</evidence>
<dbReference type="Gene3D" id="3.40.50.1820">
    <property type="entry name" value="alpha/beta hydrolase"/>
    <property type="match status" value="1"/>
</dbReference>